<dbReference type="PIR" id="T20452">
    <property type="entry name" value="T20452"/>
</dbReference>
<evidence type="ECO:0000256" key="2">
    <source>
        <dbReference type="SAM" id="SignalP"/>
    </source>
</evidence>
<dbReference type="ExpressionAtlas" id="G5ECJ2">
    <property type="expression patterns" value="baseline and differential"/>
</dbReference>
<dbReference type="KEGG" id="cel:CELE_E04D5.4"/>
<dbReference type="GO" id="GO:0045087">
    <property type="term" value="P:innate immune response"/>
    <property type="evidence" value="ECO:0000318"/>
    <property type="project" value="GO_Central"/>
</dbReference>
<dbReference type="OrthoDB" id="5825018at2759"/>
<gene>
    <name evidence="4" type="ORF">CELE_E04D5.4</name>
    <name evidence="4 6" type="ORF">E04D5.4</name>
</gene>
<dbReference type="PhylomeDB" id="G5ECJ2"/>
<feature type="domain" description="ShKT" evidence="3">
    <location>
        <begin position="150"/>
        <end position="187"/>
    </location>
</feature>
<dbReference type="Bgee" id="WBGene00008483">
    <property type="expression patterns" value="Expressed in larva and 3 other cell types or tissues"/>
</dbReference>
<keyword evidence="2" id="KW-0732">Signal</keyword>
<dbReference type="PANTHER" id="PTHR21724:SF108">
    <property type="entry name" value="SHKT DOMAIN-CONTAINING PROTEIN"/>
    <property type="match status" value="1"/>
</dbReference>
<organism evidence="4 5">
    <name type="scientific">Caenorhabditis elegans</name>
    <dbReference type="NCBI Taxonomy" id="6239"/>
    <lineage>
        <taxon>Eukaryota</taxon>
        <taxon>Metazoa</taxon>
        <taxon>Ecdysozoa</taxon>
        <taxon>Nematoda</taxon>
        <taxon>Chromadorea</taxon>
        <taxon>Rhabditida</taxon>
        <taxon>Rhabditina</taxon>
        <taxon>Rhabditomorpha</taxon>
        <taxon>Rhabditoidea</taxon>
        <taxon>Rhabditidae</taxon>
        <taxon>Peloderinae</taxon>
        <taxon>Caenorhabditis</taxon>
    </lineage>
</organism>
<dbReference type="InterPro" id="IPR003582">
    <property type="entry name" value="ShKT_dom"/>
</dbReference>
<dbReference type="GeneID" id="184038"/>
<dbReference type="PROSITE" id="PS51670">
    <property type="entry name" value="SHKT"/>
    <property type="match status" value="3"/>
</dbReference>
<dbReference type="PANTHER" id="PTHR21724">
    <property type="entry name" value="SHKT DOMAIN-CONTAINING PROTEIN"/>
    <property type="match status" value="1"/>
</dbReference>
<dbReference type="PaxDb" id="6239-E04D5.4a"/>
<feature type="domain" description="ShKT" evidence="3">
    <location>
        <begin position="59"/>
        <end position="94"/>
    </location>
</feature>
<dbReference type="CTD" id="184038"/>
<dbReference type="Pfam" id="PF01549">
    <property type="entry name" value="ShK"/>
    <property type="match status" value="3"/>
</dbReference>
<accession>G5ECJ2</accession>
<reference evidence="4 5" key="1">
    <citation type="journal article" date="1998" name="Science">
        <title>Genome sequence of the nematode C. elegans: a platform for investigating biology.</title>
        <authorList>
            <consortium name="The C. elegans sequencing consortium"/>
            <person name="Sulson J.E."/>
            <person name="Waterston R."/>
        </authorList>
    </citation>
    <scope>NUCLEOTIDE SEQUENCE [LARGE SCALE GENOMIC DNA]</scope>
    <source>
        <strain evidence="4 5">Bristol N2</strain>
    </source>
</reference>
<feature type="domain" description="ShKT" evidence="3">
    <location>
        <begin position="104"/>
        <end position="139"/>
    </location>
</feature>
<dbReference type="AlphaFoldDB" id="G5ECJ2"/>
<dbReference type="Gene3D" id="1.10.10.1940">
    <property type="match status" value="3"/>
</dbReference>
<dbReference type="Proteomes" id="UP000001940">
    <property type="component" value="Chromosome II"/>
</dbReference>
<proteinExistence type="predicted"/>
<dbReference type="HOGENOM" id="CLU_1705839_0_0_1"/>
<dbReference type="EMBL" id="BX284602">
    <property type="protein sequence ID" value="CAA91281.3"/>
    <property type="molecule type" value="Genomic_DNA"/>
</dbReference>
<dbReference type="AGR" id="WB:WBGene00008483"/>
<evidence type="ECO:0000313" key="5">
    <source>
        <dbReference type="Proteomes" id="UP000001940"/>
    </source>
</evidence>
<evidence type="ECO:0000313" key="6">
    <source>
        <dbReference type="WormBase" id="E04D5.4a"/>
    </source>
</evidence>
<comment type="caution">
    <text evidence="1">Lacks conserved residue(s) required for the propagation of feature annotation.</text>
</comment>
<dbReference type="RefSeq" id="NP_001254246.1">
    <property type="nucleotide sequence ID" value="NM_001267317.1"/>
</dbReference>
<feature type="signal peptide" evidence="2">
    <location>
        <begin position="1"/>
        <end position="24"/>
    </location>
</feature>
<feature type="chain" id="PRO_5003476005" evidence="2">
    <location>
        <begin position="25"/>
        <end position="191"/>
    </location>
</feature>
<name>G5ECJ2_CAEEL</name>
<sequence>MWSINLTVHIILLVTFSVSHVVTTAVTKATGETTVRGAGQDLGDVSSSFFYETTTATICADDPNIGCTQYISLCSNAKYSPFLQEFCPMTCGFCAEETTTASTCADDPNTDCTQYTFLCSNAKYTPLLQQFCAKTCGFCGSGSTAAPVACVDTSTQCAYWNKNGFCSSIYYDCATKKEFCAKTCNFCSITC</sequence>
<dbReference type="eggNOG" id="ENOG502SXB8">
    <property type="taxonomic scope" value="Eukaryota"/>
</dbReference>
<evidence type="ECO:0000313" key="4">
    <source>
        <dbReference type="EMBL" id="CAA91281.3"/>
    </source>
</evidence>
<keyword evidence="5" id="KW-1185">Reference proteome</keyword>
<protein>
    <submittedName>
        <fullName evidence="4">ShKT domain-containing protein</fullName>
    </submittedName>
</protein>
<evidence type="ECO:0000259" key="3">
    <source>
        <dbReference type="PROSITE" id="PS51670"/>
    </source>
</evidence>
<dbReference type="InParanoid" id="G5ECJ2"/>
<dbReference type="WormBase" id="E04D5.4a">
    <property type="protein sequence ID" value="CE37893"/>
    <property type="gene ID" value="WBGene00008483"/>
</dbReference>
<dbReference type="SMR" id="G5ECJ2"/>
<evidence type="ECO:0000256" key="1">
    <source>
        <dbReference type="PROSITE-ProRule" id="PRU01005"/>
    </source>
</evidence>
<dbReference type="SMART" id="SM00254">
    <property type="entry name" value="ShKT"/>
    <property type="match status" value="3"/>
</dbReference>
<dbReference type="OMA" id="GNCARAI"/>